<feature type="compositionally biased region" description="Polar residues" evidence="1">
    <location>
        <begin position="543"/>
        <end position="554"/>
    </location>
</feature>
<feature type="region of interest" description="Disordered" evidence="1">
    <location>
        <begin position="154"/>
        <end position="179"/>
    </location>
</feature>
<dbReference type="EMBL" id="AC007534">
    <property type="protein sequence ID" value="AAF24534.1"/>
    <property type="molecule type" value="Genomic_DNA"/>
</dbReference>
<protein>
    <submittedName>
        <fullName evidence="2">F7F22.9</fullName>
    </submittedName>
</protein>
<feature type="region of interest" description="Disordered" evidence="1">
    <location>
        <begin position="513"/>
        <end position="554"/>
    </location>
</feature>
<feature type="compositionally biased region" description="Polar residues" evidence="1">
    <location>
        <begin position="513"/>
        <end position="530"/>
    </location>
</feature>
<reference evidence="2" key="3">
    <citation type="submission" date="2000-10" db="EMBL/GenBank/DDBJ databases">
        <authorList>
            <person name="Chao Q."/>
            <person name="Brooks S."/>
            <person name="Buehler E."/>
            <person name="Johnson-Hopson C."/>
            <person name="Khan S."/>
            <person name="Kim C."/>
            <person name="Shinn P."/>
            <person name="Altafi H."/>
            <person name="Bei B."/>
            <person name="Chin C."/>
            <person name="Chiou J."/>
            <person name="Choi E."/>
            <person name="Conn L."/>
            <person name="Conway A."/>
            <person name="Gonzalez A."/>
            <person name="Hansen N."/>
            <person name="Howing B."/>
            <person name="Koo T."/>
            <person name="Lam B."/>
            <person name="Lee J."/>
            <person name="Lenz C."/>
            <person name="Li J."/>
            <person name="Liu A."/>
            <person name="Liu J."/>
            <person name="Liu S."/>
            <person name="Mukharsky N."/>
            <person name="Nguyen M."/>
            <person name="Palm C."/>
            <person name="Pham P."/>
            <person name="Sakano H."/>
            <person name="Schwartz J."/>
            <person name="Southwick A."/>
            <person name="Thaveri A."/>
            <person name="Toriumi M."/>
            <person name="Vaysberg M."/>
            <person name="Yu G."/>
            <person name="Davis R."/>
            <person name="Federspiel N."/>
            <person name="Theologis A."/>
            <person name="Ecker J."/>
        </authorList>
    </citation>
    <scope>NUCLEOTIDE SEQUENCE</scope>
</reference>
<dbReference type="Pfam" id="PF03004">
    <property type="entry name" value="Transposase_24"/>
    <property type="match status" value="1"/>
</dbReference>
<proteinExistence type="predicted"/>
<evidence type="ECO:0000313" key="2">
    <source>
        <dbReference type="EMBL" id="AAF24534.1"/>
    </source>
</evidence>
<evidence type="ECO:0000256" key="1">
    <source>
        <dbReference type="SAM" id="MobiDB-lite"/>
    </source>
</evidence>
<reference evidence="2" key="1">
    <citation type="submission" date="1999-08" db="EMBL/GenBank/DDBJ databases">
        <title>Genomic sequence for Arabidopsis thaliana BAC F7F22 from chromosome I.</title>
        <authorList>
            <person name="Chao Q."/>
            <person name="Shinn P."/>
            <person name="Brooks S."/>
            <person name="Buehler E."/>
            <person name="Dunn P."/>
            <person name="Khan S."/>
            <person name="Kim C."/>
            <person name="Walker M."/>
            <person name="Brooks S."/>
            <person name="Altafi H."/>
            <person name="Araujo R."/>
            <person name="Conn L."/>
            <person name="Conway A.B."/>
            <person name="Gonzalez A."/>
            <person name="Hansen N.F."/>
            <person name="Huizar L."/>
            <person name="Kremenetskaia I."/>
            <person name="Lenz C."/>
            <person name="Li J."/>
            <person name="Liu S."/>
            <person name="Luros S."/>
            <person name="Rowley D."/>
            <person name="Schwartz J."/>
            <person name="Toriumi M."/>
            <person name="Vysotskaia V."/>
            <person name="Yu G."/>
            <person name="Davis R.W."/>
            <person name="Federspiel N.A."/>
            <person name="Theologis A."/>
            <person name="Ecker J.R."/>
        </authorList>
    </citation>
    <scope>NUCLEOTIDE SEQUENCE</scope>
</reference>
<reference key="2">
    <citation type="journal article" date="2000" name="Nature">
        <title>Sequence and analysis of chromosome 1 of the plant Arabidopsis thaliana.</title>
        <authorList>
            <person name="Theologis A."/>
            <person name="Ecker J.R."/>
            <person name="Palm C.J."/>
            <person name="Federspiel N.A."/>
            <person name="Kaul S."/>
            <person name="White O."/>
            <person name="Alonso J."/>
            <person name="Altafi H."/>
            <person name="Araujo R."/>
            <person name="Bowman C.L."/>
            <person name="Brooks S.Y."/>
            <person name="Buehler E."/>
            <person name="Chan A."/>
            <person name="Chao Q."/>
            <person name="Chen H."/>
            <person name="Cheuk R.F."/>
            <person name="Chin C.W."/>
            <person name="Chung M.K."/>
            <person name="Conn L."/>
            <person name="Conway A.B."/>
            <person name="Conway A.R."/>
            <person name="Creasy T.H."/>
            <person name="Dewar K."/>
            <person name="Dunn P."/>
            <person name="Etgu P."/>
            <person name="Feldblyum T.V."/>
            <person name="Feng J."/>
            <person name="Fong B."/>
            <person name="Fujii C.Y."/>
            <person name="Gill J.E."/>
            <person name="Goldsmith A.D."/>
            <person name="Haas B."/>
            <person name="Hansen N.F."/>
            <person name="Hughes B."/>
            <person name="Huizar L."/>
            <person name="Hunter J.L."/>
            <person name="Jenkins J."/>
            <person name="Johnson-Hopson C."/>
            <person name="Khan S."/>
            <person name="Khaykin E."/>
            <person name="Kim C.J."/>
            <person name="Koo H.L."/>
            <person name="Kremenetskaia I."/>
            <person name="Kurtz D.B."/>
            <person name="Kwan A."/>
            <person name="Lam B."/>
            <person name="Langin-Hooper S."/>
            <person name="Lee A."/>
            <person name="Lee J.M."/>
            <person name="Lenz C.A."/>
            <person name="Li J.H."/>
            <person name="Li Y."/>
            <person name="Lin X."/>
            <person name="Liu S.X."/>
            <person name="Liu Z.A."/>
            <person name="Luros J.S."/>
            <person name="Maiti R."/>
            <person name="Marziali A."/>
            <person name="Militscher J."/>
            <person name="Miranda M."/>
            <person name="Nguyen M."/>
            <person name="Nierman W.C."/>
            <person name="Osborne B.I."/>
            <person name="Pai G."/>
            <person name="Peterson J."/>
            <person name="Pham P.K."/>
            <person name="Rizzo M."/>
            <person name="Rooney T."/>
            <person name="Rowley D."/>
            <person name="Sakano H."/>
            <person name="Salzberg S.L."/>
            <person name="Schwartz J.R."/>
            <person name="Shinn P."/>
            <person name="Southwick A.M."/>
            <person name="Sun H."/>
            <person name="Tallon L.J."/>
            <person name="Tambunga G."/>
            <person name="Toriumi M.J."/>
            <person name="Town C.D."/>
            <person name="Utterback T."/>
            <person name="Van Aken S."/>
            <person name="Vaysberg M."/>
            <person name="Vysotskaia V.S."/>
            <person name="Walker M."/>
            <person name="Wu D."/>
            <person name="Yu G."/>
            <person name="Fraser C.M."/>
            <person name="Venter J.C."/>
            <person name="Davis R.W."/>
        </authorList>
    </citation>
    <scope>NUCLEOTIDE SEQUENCE [LARGE SCALE GENOMIC DNA]</scope>
    <source>
        <strain>cv. Columbia</strain>
    </source>
</reference>
<organism evidence="2">
    <name type="scientific">Arabidopsis thaliana</name>
    <name type="common">Mouse-ear cress</name>
    <dbReference type="NCBI Taxonomy" id="3702"/>
    <lineage>
        <taxon>Eukaryota</taxon>
        <taxon>Viridiplantae</taxon>
        <taxon>Streptophyta</taxon>
        <taxon>Embryophyta</taxon>
        <taxon>Tracheophyta</taxon>
        <taxon>Spermatophyta</taxon>
        <taxon>Magnoliopsida</taxon>
        <taxon>eudicotyledons</taxon>
        <taxon>Gunneridae</taxon>
        <taxon>Pentapetalae</taxon>
        <taxon>rosids</taxon>
        <taxon>malvids</taxon>
        <taxon>Brassicales</taxon>
        <taxon>Brassicaceae</taxon>
        <taxon>Camelineae</taxon>
        <taxon>Arabidopsis</taxon>
    </lineage>
</organism>
<dbReference type="InterPro" id="IPR004252">
    <property type="entry name" value="Probable_transposase_24"/>
</dbReference>
<sequence length="554" mass="62928">MPLPLLAKIVSYLTEDDVNALKNLIKEGLVFKAVVYSEETLCCVRLDRSRYFMWWSMPHSIYYHFFNKCLEANNAHALTAVLYKGIAYENFVEECYRHYKKTVVLRGTIARERIPRKFARELQMPSDNTYVRFRQQQRDPLHVNSLFSGGNISGVQGSGSGSTVPPSPPTPTTQPSVNHSDVQADRLNNLTLEELLDSPGRASLKRLDPKRPPGTLWFDDDSTVAATVRSIFERDFKEPHANWSQTSKAPIDRWYETFAQVYNWDRSINKRVRVKFEAKLKSRMSDQVSRWKGNWKEKGDEAKPKWIDPDVWKGLVQFWQDPKSEKKSNNSRNARYHDPDGKGIYKHRSGQTSYKARARKRCEKTGETTPDFLELLDETHRKADGTFIDGKSEEIYKQVTSRIEEEESHMCSMDNPESTGSGGLSVHAKNKIFTEVAPRKKERIYGVGSLQFEASSAHSGPMLPSDDSLILSQKLAAAEACTQSQAERINSFDILFDYLAEKDSALVAILRRGSSTQTGQANPNEPPVSNRQKKERKDAKLTGKQSTKGTPTAS</sequence>
<dbReference type="AlphaFoldDB" id="Q9SHN1"/>
<accession>Q9SHN1</accession>
<feature type="region of interest" description="Disordered" evidence="1">
    <location>
        <begin position="323"/>
        <end position="350"/>
    </location>
</feature>
<name>Q9SHN1_ARATH</name>